<evidence type="ECO:0000259" key="18">
    <source>
        <dbReference type="Pfam" id="PF07992"/>
    </source>
</evidence>
<dbReference type="InterPro" id="IPR050151">
    <property type="entry name" value="Class-I_Pyr_Nuc-Dis_Oxidored"/>
</dbReference>
<comment type="cofactor">
    <cofactor evidence="14 16">
        <name>FAD</name>
        <dbReference type="ChEBI" id="CHEBI:57692"/>
    </cofactor>
    <text evidence="14 16">Binds 1 FAD per subunit.</text>
</comment>
<accession>A0A8J6NG94</accession>
<dbReference type="GO" id="GO:0050660">
    <property type="term" value="F:flavin adenine dinucleotide binding"/>
    <property type="evidence" value="ECO:0007669"/>
    <property type="project" value="InterPro"/>
</dbReference>
<feature type="domain" description="Pyridine nucleotide-disulphide oxidoreductase dimerisation" evidence="17">
    <location>
        <begin position="354"/>
        <end position="463"/>
    </location>
</feature>
<dbReference type="InterPro" id="IPR004099">
    <property type="entry name" value="Pyr_nucl-diS_OxRdtase_dimer"/>
</dbReference>
<evidence type="ECO:0000256" key="15">
    <source>
        <dbReference type="PIRSR" id="PIRSR000350-4"/>
    </source>
</evidence>
<evidence type="ECO:0000256" key="12">
    <source>
        <dbReference type="ARBA" id="ARBA00049187"/>
    </source>
</evidence>
<comment type="caution">
    <text evidence="19">The sequence shown here is derived from an EMBL/GenBank/DDBJ whole genome shotgun (WGS) entry which is preliminary data.</text>
</comment>
<keyword evidence="11 16" id="KW-0676">Redox-active center</keyword>
<dbReference type="Gene3D" id="3.50.50.60">
    <property type="entry name" value="FAD/NAD(P)-binding domain"/>
    <property type="match status" value="2"/>
</dbReference>
<dbReference type="InterPro" id="IPR006258">
    <property type="entry name" value="Lipoamide_DH"/>
</dbReference>
<evidence type="ECO:0000256" key="16">
    <source>
        <dbReference type="RuleBase" id="RU003692"/>
    </source>
</evidence>
<comment type="subcellular location">
    <subcellularLocation>
        <location evidence="1">Cytoplasm</location>
    </subcellularLocation>
</comment>
<comment type="catalytic activity">
    <reaction evidence="12 16">
        <text>N(6)-[(R)-dihydrolipoyl]-L-lysyl-[protein] + NAD(+) = N(6)-[(R)-lipoyl]-L-lysyl-[protein] + NADH + H(+)</text>
        <dbReference type="Rhea" id="RHEA:15045"/>
        <dbReference type="Rhea" id="RHEA-COMP:10474"/>
        <dbReference type="Rhea" id="RHEA-COMP:10475"/>
        <dbReference type="ChEBI" id="CHEBI:15378"/>
        <dbReference type="ChEBI" id="CHEBI:57540"/>
        <dbReference type="ChEBI" id="CHEBI:57945"/>
        <dbReference type="ChEBI" id="CHEBI:83099"/>
        <dbReference type="ChEBI" id="CHEBI:83100"/>
        <dbReference type="EC" id="1.8.1.4"/>
    </reaction>
</comment>
<dbReference type="PANTHER" id="PTHR22912">
    <property type="entry name" value="DISULFIDE OXIDOREDUCTASE"/>
    <property type="match status" value="1"/>
</dbReference>
<dbReference type="PANTHER" id="PTHR22912:SF217">
    <property type="entry name" value="DIHYDROLIPOYL DEHYDROGENASE"/>
    <property type="match status" value="1"/>
</dbReference>
<feature type="binding site" evidence="14">
    <location>
        <position position="278"/>
    </location>
    <ligand>
        <name>NAD(+)</name>
        <dbReference type="ChEBI" id="CHEBI:57540"/>
    </ligand>
</feature>
<evidence type="ECO:0000256" key="14">
    <source>
        <dbReference type="PIRSR" id="PIRSR000350-3"/>
    </source>
</evidence>
<evidence type="ECO:0000256" key="10">
    <source>
        <dbReference type="ARBA" id="ARBA00023157"/>
    </source>
</evidence>
<evidence type="ECO:0000256" key="1">
    <source>
        <dbReference type="ARBA" id="ARBA00004496"/>
    </source>
</evidence>
<evidence type="ECO:0000256" key="11">
    <source>
        <dbReference type="ARBA" id="ARBA00023284"/>
    </source>
</evidence>
<feature type="binding site" evidence="14">
    <location>
        <position position="51"/>
    </location>
    <ligand>
        <name>FAD</name>
        <dbReference type="ChEBI" id="CHEBI:57692"/>
    </ligand>
</feature>
<dbReference type="InterPro" id="IPR012999">
    <property type="entry name" value="Pyr_OxRdtase_I_AS"/>
</dbReference>
<evidence type="ECO:0000256" key="2">
    <source>
        <dbReference type="ARBA" id="ARBA00007532"/>
    </source>
</evidence>
<dbReference type="Gene3D" id="3.30.390.30">
    <property type="match status" value="1"/>
</dbReference>
<keyword evidence="9 14" id="KW-0520">NAD</keyword>
<dbReference type="Pfam" id="PF02852">
    <property type="entry name" value="Pyr_redox_dim"/>
    <property type="match status" value="1"/>
</dbReference>
<comment type="similarity">
    <text evidence="2 16">Belongs to the class-I pyridine nucleotide-disulfide oxidoreductase family.</text>
</comment>
<feature type="active site" description="Proton acceptor" evidence="13">
    <location>
        <position position="452"/>
    </location>
</feature>
<dbReference type="InterPro" id="IPR036188">
    <property type="entry name" value="FAD/NAD-bd_sf"/>
</dbReference>
<dbReference type="Proteomes" id="UP000614469">
    <property type="component" value="Unassembled WGS sequence"/>
</dbReference>
<gene>
    <name evidence="19" type="primary">lpdA</name>
    <name evidence="19" type="ORF">H8E29_07130</name>
</gene>
<feature type="binding site" evidence="14">
    <location>
        <begin position="325"/>
        <end position="328"/>
    </location>
    <ligand>
        <name>FAD</name>
        <dbReference type="ChEBI" id="CHEBI:57692"/>
    </ligand>
</feature>
<feature type="binding site" evidence="14">
    <location>
        <position position="211"/>
    </location>
    <ligand>
        <name>NAD(+)</name>
        <dbReference type="ChEBI" id="CHEBI:57540"/>
    </ligand>
</feature>
<protein>
    <recommendedName>
        <fullName evidence="4 16">Dihydrolipoyl dehydrogenase</fullName>
        <ecNumber evidence="3 16">1.8.1.4</ecNumber>
    </recommendedName>
</protein>
<dbReference type="PRINTS" id="PR00411">
    <property type="entry name" value="PNDRDTASEI"/>
</dbReference>
<dbReference type="Pfam" id="PF07992">
    <property type="entry name" value="Pyr_redox_2"/>
    <property type="match status" value="1"/>
</dbReference>
<evidence type="ECO:0000313" key="19">
    <source>
        <dbReference type="EMBL" id="MBC8335018.1"/>
    </source>
</evidence>
<feature type="binding site" evidence="14">
    <location>
        <position position="319"/>
    </location>
    <ligand>
        <name>FAD</name>
        <dbReference type="ChEBI" id="CHEBI:57692"/>
    </ligand>
</feature>
<feature type="binding site" evidence="14">
    <location>
        <begin position="188"/>
        <end position="195"/>
    </location>
    <ligand>
        <name>NAD(+)</name>
        <dbReference type="ChEBI" id="CHEBI:57540"/>
    </ligand>
</feature>
<dbReference type="PRINTS" id="PR00368">
    <property type="entry name" value="FADPNR"/>
</dbReference>
<evidence type="ECO:0000256" key="5">
    <source>
        <dbReference type="ARBA" id="ARBA00022490"/>
    </source>
</evidence>
<keyword evidence="14" id="KW-0547">Nucleotide-binding</keyword>
<dbReference type="EC" id="1.8.1.4" evidence="3 16"/>
<reference evidence="19 20" key="1">
    <citation type="submission" date="2020-08" db="EMBL/GenBank/DDBJ databases">
        <title>Bridging the membrane lipid divide: bacteria of the FCB group superphylum have the potential to synthesize archaeal ether lipids.</title>
        <authorList>
            <person name="Villanueva L."/>
            <person name="Von Meijenfeldt F.A.B."/>
            <person name="Westbye A.B."/>
            <person name="Yadav S."/>
            <person name="Hopmans E.C."/>
            <person name="Dutilh B.E."/>
            <person name="Sinninghe Damste J.S."/>
        </authorList>
    </citation>
    <scope>NUCLEOTIDE SEQUENCE [LARGE SCALE GENOMIC DNA]</scope>
    <source>
        <strain evidence="19">NIOZ-UU36</strain>
    </source>
</reference>
<comment type="miscellaneous">
    <text evidence="16">The active site is a redox-active disulfide bond.</text>
</comment>
<keyword evidence="10" id="KW-1015">Disulfide bond</keyword>
<keyword evidence="5" id="KW-0963">Cytoplasm</keyword>
<evidence type="ECO:0000256" key="7">
    <source>
        <dbReference type="ARBA" id="ARBA00022827"/>
    </source>
</evidence>
<dbReference type="InterPro" id="IPR016156">
    <property type="entry name" value="FAD/NAD-linked_Rdtase_dimer_sf"/>
</dbReference>
<dbReference type="PROSITE" id="PS00076">
    <property type="entry name" value="PYRIDINE_REDOX_1"/>
    <property type="match status" value="1"/>
</dbReference>
<dbReference type="SUPFAM" id="SSF51905">
    <property type="entry name" value="FAD/NAD(P)-binding domain"/>
    <property type="match status" value="1"/>
</dbReference>
<keyword evidence="7 14" id="KW-0274">FAD</keyword>
<evidence type="ECO:0000256" key="6">
    <source>
        <dbReference type="ARBA" id="ARBA00022630"/>
    </source>
</evidence>
<dbReference type="SUPFAM" id="SSF55424">
    <property type="entry name" value="FAD/NAD-linked reductases, dimerisation (C-terminal) domain"/>
    <property type="match status" value="1"/>
</dbReference>
<evidence type="ECO:0000256" key="4">
    <source>
        <dbReference type="ARBA" id="ARBA00016961"/>
    </source>
</evidence>
<dbReference type="InterPro" id="IPR001100">
    <property type="entry name" value="Pyr_nuc-diS_OxRdtase"/>
</dbReference>
<dbReference type="EMBL" id="JACNJN010000086">
    <property type="protein sequence ID" value="MBC8335018.1"/>
    <property type="molecule type" value="Genomic_DNA"/>
</dbReference>
<evidence type="ECO:0000256" key="9">
    <source>
        <dbReference type="ARBA" id="ARBA00023027"/>
    </source>
</evidence>
<name>A0A8J6NG94_9CHLR</name>
<dbReference type="AlphaFoldDB" id="A0A8J6NG94"/>
<evidence type="ECO:0000256" key="8">
    <source>
        <dbReference type="ARBA" id="ARBA00023002"/>
    </source>
</evidence>
<dbReference type="InterPro" id="IPR023753">
    <property type="entry name" value="FAD/NAD-binding_dom"/>
</dbReference>
<evidence type="ECO:0000313" key="20">
    <source>
        <dbReference type="Proteomes" id="UP000614469"/>
    </source>
</evidence>
<feature type="domain" description="FAD/NAD(P)-binding" evidence="18">
    <location>
        <begin position="5"/>
        <end position="334"/>
    </location>
</feature>
<organism evidence="19 20">
    <name type="scientific">Candidatus Desulfolinea nitratireducens</name>
    <dbReference type="NCBI Taxonomy" id="2841698"/>
    <lineage>
        <taxon>Bacteria</taxon>
        <taxon>Bacillati</taxon>
        <taxon>Chloroflexota</taxon>
        <taxon>Anaerolineae</taxon>
        <taxon>Anaerolineales</taxon>
        <taxon>Anaerolineales incertae sedis</taxon>
        <taxon>Candidatus Desulfolinea</taxon>
    </lineage>
</organism>
<evidence type="ECO:0000259" key="17">
    <source>
        <dbReference type="Pfam" id="PF02852"/>
    </source>
</evidence>
<dbReference type="NCBIfam" id="TIGR01350">
    <property type="entry name" value="lipoamide_DH"/>
    <property type="match status" value="1"/>
</dbReference>
<feature type="disulfide bond" description="Redox-active" evidence="15">
    <location>
        <begin position="42"/>
        <end position="47"/>
    </location>
</feature>
<keyword evidence="6 16" id="KW-0285">Flavoprotein</keyword>
<evidence type="ECO:0000256" key="3">
    <source>
        <dbReference type="ARBA" id="ARBA00012608"/>
    </source>
</evidence>
<dbReference type="FunFam" id="3.30.390.30:FF:000001">
    <property type="entry name" value="Dihydrolipoyl dehydrogenase"/>
    <property type="match status" value="1"/>
</dbReference>
<sequence>MENNYDVVVIGAGPGGYVAAIRAAQLGKKTAIIDKQWLGGVCLNVGCIPSKSLLKNADVAHTLRERGKELGFSFENLTLDFGVAVKRSRQVSNRLVKGIDFLMKKNKIDVHMGTAKLTAKDTVKVVAALKDADAKDGAESILVAKNIIVATGASAMVPPAWKVDGEKIVTYLEAITQEKLPKSVVIIGSGAIGVEFATVWNSYGVDVTIVEMLPRIVPMEDEEVSAELTKALKKRKIEMLTGHKVEAVEATKAGVKVTVSAGDEEKIIEAEQALVAIGFRPNSANIGLKEVGVQINEHGFIEIDERMATNIPGIWAIGDVTGKLMLAHVGSAMGIVAAEHIAGHETVELNYEMMPRATYCQPQVASFGITEAQAIERGHQIKVSKFNFQANGKALGLGEYAGWVKLIVDEKYGEILGAHMIGPEVTELLPELTLAQMMELTPAEIARNVHAHPTLSEVIMEAAHVAEGMPIHM</sequence>
<dbReference type="PIRSF" id="PIRSF000350">
    <property type="entry name" value="Mercury_reductase_MerA"/>
    <property type="match status" value="1"/>
</dbReference>
<dbReference type="GO" id="GO:0006103">
    <property type="term" value="P:2-oxoglutarate metabolic process"/>
    <property type="evidence" value="ECO:0007669"/>
    <property type="project" value="TreeGrafter"/>
</dbReference>
<proteinExistence type="inferred from homology"/>
<evidence type="ECO:0000256" key="13">
    <source>
        <dbReference type="PIRSR" id="PIRSR000350-2"/>
    </source>
</evidence>
<dbReference type="GO" id="GO:0005737">
    <property type="term" value="C:cytoplasm"/>
    <property type="evidence" value="ECO:0007669"/>
    <property type="project" value="UniProtKB-SubCell"/>
</dbReference>
<dbReference type="GO" id="GO:0004148">
    <property type="term" value="F:dihydrolipoyl dehydrogenase (NADH) activity"/>
    <property type="evidence" value="ECO:0007669"/>
    <property type="project" value="UniProtKB-EC"/>
</dbReference>
<keyword evidence="8 16" id="KW-0560">Oxidoreductase</keyword>